<dbReference type="Gene3D" id="3.30.1490.130">
    <property type="entry name" value="D-aminoacylase. Domain 3"/>
    <property type="match status" value="1"/>
</dbReference>
<dbReference type="RefSeq" id="WP_123638622.1">
    <property type="nucleotide sequence ID" value="NZ_RJUK01000001.1"/>
</dbReference>
<dbReference type="OrthoDB" id="9766983at2"/>
<dbReference type="GO" id="GO:0016811">
    <property type="term" value="F:hydrolase activity, acting on carbon-nitrogen (but not peptide) bonds, in linear amides"/>
    <property type="evidence" value="ECO:0007669"/>
    <property type="project" value="InterPro"/>
</dbReference>
<dbReference type="SUPFAM" id="SSF51556">
    <property type="entry name" value="Metallo-dependent hydrolases"/>
    <property type="match status" value="1"/>
</dbReference>
<evidence type="ECO:0000259" key="1">
    <source>
        <dbReference type="Pfam" id="PF07969"/>
    </source>
</evidence>
<organism evidence="2 3">
    <name type="scientific">Marinimicrobium koreense</name>
    <dbReference type="NCBI Taxonomy" id="306545"/>
    <lineage>
        <taxon>Bacteria</taxon>
        <taxon>Pseudomonadati</taxon>
        <taxon>Pseudomonadota</taxon>
        <taxon>Gammaproteobacteria</taxon>
        <taxon>Cellvibrionales</taxon>
        <taxon>Cellvibrionaceae</taxon>
        <taxon>Marinimicrobium</taxon>
    </lineage>
</organism>
<dbReference type="Proteomes" id="UP000273643">
    <property type="component" value="Unassembled WGS sequence"/>
</dbReference>
<feature type="domain" description="Amidohydrolase 3" evidence="1">
    <location>
        <begin position="46"/>
        <end position="459"/>
    </location>
</feature>
<evidence type="ECO:0000313" key="2">
    <source>
        <dbReference type="EMBL" id="ROQ21674.1"/>
    </source>
</evidence>
<dbReference type="AlphaFoldDB" id="A0A3N1NPI8"/>
<dbReference type="InterPro" id="IPR032466">
    <property type="entry name" value="Metal_Hydrolase"/>
</dbReference>
<comment type="caution">
    <text evidence="2">The sequence shown here is derived from an EMBL/GenBank/DDBJ whole genome shotgun (WGS) entry which is preliminary data.</text>
</comment>
<sequence>MGYHTLIRGAQVVDGTSAKAYRADVAIENQRVVRIAEQIDAEADTTVDADGLVLAPGFIDVHTHDDLAVVHQPEMRPKLSQGVTSVIVGNCGISASPVQLNREPPDPLNLLGERADFQYPTFADYARAVQAAGPAVNVGALVGHTALRIGHMSDLQRTATEPELAAMRVQLREALQQGALGMSSGLAYRNANRSDTAEVLALVKELTAFGAIYTTHLRTEFDQIIEAMDEALDTAREGRVPLIVSHLKCAGKGNWGRSTEVLSHLQSAAAHQKVACDCYPYTASSSTLDLAQVSPDSDVFITWSRAFPEQGGRTLAAIAEEWKLSLMEAAERLQPAGAVYHCMAVEDVENILSHPLTMIGSDGLPKDPHPHPRLWGAFPRVLAHYCRERKLFDLPTAIHKMTGRSAAEFGLRDRGVIREGAFADLVLFDFDRIESTASFEQPEQVARGIHRVWVNGALSYQPGRTDLERRGEFLFRGR</sequence>
<protein>
    <submittedName>
        <fullName evidence="2">N-acyl-D-glutamate deacylase/N-acyl-D-amino-acid deacylase</fullName>
    </submittedName>
</protein>
<gene>
    <name evidence="2" type="ORF">EDC38_2300</name>
</gene>
<dbReference type="InterPro" id="IPR023100">
    <property type="entry name" value="D-aminoacylase_insert_dom_sf"/>
</dbReference>
<dbReference type="CDD" id="cd01297">
    <property type="entry name" value="D-aminoacylase"/>
    <property type="match status" value="1"/>
</dbReference>
<name>A0A3N1NPI8_9GAMM</name>
<dbReference type="Pfam" id="PF07969">
    <property type="entry name" value="Amidohydro_3"/>
    <property type="match status" value="1"/>
</dbReference>
<reference evidence="2 3" key="1">
    <citation type="submission" date="2018-11" db="EMBL/GenBank/DDBJ databases">
        <title>Genomic Encyclopedia of Type Strains, Phase IV (KMG-IV): sequencing the most valuable type-strain genomes for metagenomic binning, comparative biology and taxonomic classification.</title>
        <authorList>
            <person name="Goeker M."/>
        </authorList>
    </citation>
    <scope>NUCLEOTIDE SEQUENCE [LARGE SCALE GENOMIC DNA]</scope>
    <source>
        <strain evidence="2 3">DSM 16974</strain>
    </source>
</reference>
<dbReference type="EMBL" id="RJUK01000001">
    <property type="protein sequence ID" value="ROQ21674.1"/>
    <property type="molecule type" value="Genomic_DNA"/>
</dbReference>
<dbReference type="PANTHER" id="PTHR11647">
    <property type="entry name" value="HYDRANTOINASE/DIHYDROPYRIMIDINASE FAMILY MEMBER"/>
    <property type="match status" value="1"/>
</dbReference>
<proteinExistence type="predicted"/>
<dbReference type="SUPFAM" id="SSF51338">
    <property type="entry name" value="Composite domain of metallo-dependent hydrolases"/>
    <property type="match status" value="1"/>
</dbReference>
<dbReference type="Gene3D" id="3.20.20.140">
    <property type="entry name" value="Metal-dependent hydrolases"/>
    <property type="match status" value="1"/>
</dbReference>
<dbReference type="Gene3D" id="2.30.40.10">
    <property type="entry name" value="Urease, subunit C, domain 1"/>
    <property type="match status" value="1"/>
</dbReference>
<dbReference type="GO" id="GO:0005829">
    <property type="term" value="C:cytosol"/>
    <property type="evidence" value="ECO:0007669"/>
    <property type="project" value="TreeGrafter"/>
</dbReference>
<dbReference type="InterPro" id="IPR050378">
    <property type="entry name" value="Metallo-dep_Hydrolases_sf"/>
</dbReference>
<keyword evidence="3" id="KW-1185">Reference proteome</keyword>
<dbReference type="InterPro" id="IPR011059">
    <property type="entry name" value="Metal-dep_hydrolase_composite"/>
</dbReference>
<accession>A0A3N1NPI8</accession>
<evidence type="ECO:0000313" key="3">
    <source>
        <dbReference type="Proteomes" id="UP000273643"/>
    </source>
</evidence>
<dbReference type="PANTHER" id="PTHR11647:SF1">
    <property type="entry name" value="COLLAPSIN RESPONSE MEDIATOR PROTEIN"/>
    <property type="match status" value="1"/>
</dbReference>
<dbReference type="InterPro" id="IPR013108">
    <property type="entry name" value="Amidohydro_3"/>
</dbReference>
<dbReference type="GO" id="GO:0016812">
    <property type="term" value="F:hydrolase activity, acting on carbon-nitrogen (but not peptide) bonds, in cyclic amides"/>
    <property type="evidence" value="ECO:0007669"/>
    <property type="project" value="TreeGrafter"/>
</dbReference>